<dbReference type="RefSeq" id="XP_046015927.1">
    <property type="nucleotide sequence ID" value="XM_046158447.1"/>
</dbReference>
<name>A0A9P9BTQ1_9PEZI</name>
<keyword evidence="2" id="KW-1185">Reference proteome</keyword>
<dbReference type="OrthoDB" id="443402at2759"/>
<dbReference type="GeneID" id="70187993"/>
<accession>A0A9P9BTQ1</accession>
<reference evidence="1" key="1">
    <citation type="journal article" date="2021" name="Nat. Commun.">
        <title>Genetic determinants of endophytism in the Arabidopsis root mycobiome.</title>
        <authorList>
            <person name="Mesny F."/>
            <person name="Miyauchi S."/>
            <person name="Thiergart T."/>
            <person name="Pickel B."/>
            <person name="Atanasova L."/>
            <person name="Karlsson M."/>
            <person name="Huettel B."/>
            <person name="Barry K.W."/>
            <person name="Haridas S."/>
            <person name="Chen C."/>
            <person name="Bauer D."/>
            <person name="Andreopoulos W."/>
            <person name="Pangilinan J."/>
            <person name="LaButti K."/>
            <person name="Riley R."/>
            <person name="Lipzen A."/>
            <person name="Clum A."/>
            <person name="Drula E."/>
            <person name="Henrissat B."/>
            <person name="Kohler A."/>
            <person name="Grigoriev I.V."/>
            <person name="Martin F.M."/>
            <person name="Hacquard S."/>
        </authorList>
    </citation>
    <scope>NUCLEOTIDE SEQUENCE</scope>
    <source>
        <strain evidence="1">MPI-CAGE-CH-0230</strain>
    </source>
</reference>
<sequence>MALMAANLVERYGRPNQQYRDLLEQLDQTMFSHHRRLQQSRDGEYLPTTIRDHRETVAFSDYGRDARRRAAMHWANFHCDPQRTHPRSWNDSFLSLAVHFGLRHHLEQNISVKADNQDWALFDRNLPDRLVWFMDGMNGHDGKTGVSYMERRGGRPLLMYALAPHLPFATVAPYDLVSVETVRLLLDNWSRPNRVFEGRTCWQEGLEWLHRTFAIDGGAAISDAGGTREDVRHAAKNRLNICHLLLDRGADTNAAIDITISPARGTSSVASLKGITKTILTAKQALKESFASWVDQTALDGLLARVDGPTQKQRGIPELRTGAR</sequence>
<protein>
    <recommendedName>
        <fullName evidence="3">Ankyrin repeat-containing domain protein</fullName>
    </recommendedName>
</protein>
<organism evidence="1 2">
    <name type="scientific">Microdochium trichocladiopsis</name>
    <dbReference type="NCBI Taxonomy" id="1682393"/>
    <lineage>
        <taxon>Eukaryota</taxon>
        <taxon>Fungi</taxon>
        <taxon>Dikarya</taxon>
        <taxon>Ascomycota</taxon>
        <taxon>Pezizomycotina</taxon>
        <taxon>Sordariomycetes</taxon>
        <taxon>Xylariomycetidae</taxon>
        <taxon>Xylariales</taxon>
        <taxon>Microdochiaceae</taxon>
        <taxon>Microdochium</taxon>
    </lineage>
</organism>
<evidence type="ECO:0000313" key="2">
    <source>
        <dbReference type="Proteomes" id="UP000756346"/>
    </source>
</evidence>
<dbReference type="EMBL" id="JAGTJQ010000003">
    <property type="protein sequence ID" value="KAH7035834.1"/>
    <property type="molecule type" value="Genomic_DNA"/>
</dbReference>
<comment type="caution">
    <text evidence="1">The sequence shown here is derived from an EMBL/GenBank/DDBJ whole genome shotgun (WGS) entry which is preliminary data.</text>
</comment>
<evidence type="ECO:0008006" key="3">
    <source>
        <dbReference type="Google" id="ProtNLM"/>
    </source>
</evidence>
<gene>
    <name evidence="1" type="ORF">B0I36DRAFT_361160</name>
</gene>
<dbReference type="Proteomes" id="UP000756346">
    <property type="component" value="Unassembled WGS sequence"/>
</dbReference>
<proteinExistence type="predicted"/>
<dbReference type="AlphaFoldDB" id="A0A9P9BTQ1"/>
<evidence type="ECO:0000313" key="1">
    <source>
        <dbReference type="EMBL" id="KAH7035834.1"/>
    </source>
</evidence>